<evidence type="ECO:0000313" key="1">
    <source>
        <dbReference type="EMBL" id="GJN65136.1"/>
    </source>
</evidence>
<proteinExistence type="predicted"/>
<dbReference type="RefSeq" id="WP_238317386.1">
    <property type="nucleotide sequence ID" value="NZ_BQKV01000065.1"/>
</dbReference>
<evidence type="ECO:0000313" key="2">
    <source>
        <dbReference type="Proteomes" id="UP001055185"/>
    </source>
</evidence>
<accession>A0AA37J0S1</accession>
<dbReference type="EMBL" id="BQKV01000065">
    <property type="protein sequence ID" value="GJN65136.1"/>
    <property type="molecule type" value="Genomic_DNA"/>
</dbReference>
<sequence>MTVGEAMERAAALRPGDAIADSTKHAWLRELDGTLRAQLFGPGSGAGFQSAGADLSWNGGLDDGVELLVPAPFDRLYPHYLCAMIDGALGEIDRYSGEMSQYNSMLAEFTLWLRRRRPPRPARVKW</sequence>
<protein>
    <submittedName>
        <fullName evidence="1">Uncharacterized protein</fullName>
    </submittedName>
</protein>
<keyword evidence="2" id="KW-1185">Reference proteome</keyword>
<gene>
    <name evidence="1" type="ORF">JCM17207_17610</name>
</gene>
<comment type="caution">
    <text evidence="1">The sequence shown here is derived from an EMBL/GenBank/DDBJ whole genome shotgun (WGS) entry which is preliminary data.</text>
</comment>
<reference evidence="1" key="1">
    <citation type="journal article" date="2022" name="Int. J. Syst. Evol. Microbiol.">
        <title>Genome-based, phenotypic and chemotaxonomic classification of Faecalibacterium strains: proposal of three novel species Faecalibacterium duncaniae sp. nov., Faecalibacterium hattorii sp. nov. and Faecalibacterium gallinarum sp. nov. .</title>
        <authorList>
            <person name="Sakamoto M."/>
            <person name="Sakurai N."/>
            <person name="Tanno H."/>
            <person name="Iino T."/>
            <person name="Ohkuma M."/>
            <person name="Endo A."/>
        </authorList>
    </citation>
    <scope>NUCLEOTIDE SEQUENCE</scope>
    <source>
        <strain evidence="1">JCM 17207</strain>
    </source>
</reference>
<dbReference type="Proteomes" id="UP001055185">
    <property type="component" value="Unassembled WGS sequence"/>
</dbReference>
<name>A0AA37J0S1_9FIRM</name>
<dbReference type="AlphaFoldDB" id="A0AA37J0S1"/>
<organism evidence="1 2">
    <name type="scientific">Faecalibacterium gallinarum</name>
    <dbReference type="NCBI Taxonomy" id="2903556"/>
    <lineage>
        <taxon>Bacteria</taxon>
        <taxon>Bacillati</taxon>
        <taxon>Bacillota</taxon>
        <taxon>Clostridia</taxon>
        <taxon>Eubacteriales</taxon>
        <taxon>Oscillospiraceae</taxon>
        <taxon>Faecalibacterium</taxon>
    </lineage>
</organism>